<evidence type="ECO:0000256" key="1">
    <source>
        <dbReference type="ARBA" id="ARBA00008239"/>
    </source>
</evidence>
<dbReference type="SUPFAM" id="SSF55874">
    <property type="entry name" value="ATPase domain of HSP90 chaperone/DNA topoisomerase II/histidine kinase"/>
    <property type="match status" value="1"/>
</dbReference>
<accession>A0A9W8MZB8</accession>
<dbReference type="PROSITE" id="PS51676">
    <property type="entry name" value="FF"/>
    <property type="match status" value="2"/>
</dbReference>
<evidence type="ECO:0000313" key="9">
    <source>
        <dbReference type="Proteomes" id="UP001148786"/>
    </source>
</evidence>
<feature type="region of interest" description="Disordered" evidence="5">
    <location>
        <begin position="413"/>
        <end position="458"/>
    </location>
</feature>
<comment type="similarity">
    <text evidence="1">Belongs to the heat shock protein 90 family.</text>
</comment>
<evidence type="ECO:0000259" key="6">
    <source>
        <dbReference type="PROSITE" id="PS50020"/>
    </source>
</evidence>
<evidence type="ECO:0000256" key="2">
    <source>
        <dbReference type="ARBA" id="ARBA00022741"/>
    </source>
</evidence>
<feature type="compositionally biased region" description="Basic and acidic residues" evidence="5">
    <location>
        <begin position="123"/>
        <end position="135"/>
    </location>
</feature>
<comment type="caution">
    <text evidence="8">The sequence shown here is derived from an EMBL/GenBank/DDBJ whole genome shotgun (WGS) entry which is preliminary data.</text>
</comment>
<dbReference type="Gene3D" id="2.20.70.10">
    <property type="match status" value="2"/>
</dbReference>
<feature type="compositionally biased region" description="Basic and acidic residues" evidence="5">
    <location>
        <begin position="184"/>
        <end position="203"/>
    </location>
</feature>
<dbReference type="Gene3D" id="1.20.120.790">
    <property type="entry name" value="Heat shock protein 90, C-terminal domain"/>
    <property type="match status" value="1"/>
</dbReference>
<dbReference type="InterPro" id="IPR002713">
    <property type="entry name" value="FF_domain"/>
</dbReference>
<dbReference type="InterPro" id="IPR001202">
    <property type="entry name" value="WW_dom"/>
</dbReference>
<dbReference type="SMART" id="SM00441">
    <property type="entry name" value="FF"/>
    <property type="match status" value="4"/>
</dbReference>
<evidence type="ECO:0000256" key="4">
    <source>
        <dbReference type="ARBA" id="ARBA00023186"/>
    </source>
</evidence>
<dbReference type="PANTHER" id="PTHR11528">
    <property type="entry name" value="HEAT SHOCK PROTEIN 90 FAMILY MEMBER"/>
    <property type="match status" value="1"/>
</dbReference>
<feature type="compositionally biased region" description="Polar residues" evidence="5">
    <location>
        <begin position="877"/>
        <end position="892"/>
    </location>
</feature>
<feature type="compositionally biased region" description="Basic and acidic residues" evidence="5">
    <location>
        <begin position="1446"/>
        <end position="1457"/>
    </location>
</feature>
<evidence type="ECO:0000259" key="7">
    <source>
        <dbReference type="PROSITE" id="PS51676"/>
    </source>
</evidence>
<dbReference type="InterPro" id="IPR020568">
    <property type="entry name" value="Ribosomal_Su5_D2-typ_SF"/>
</dbReference>
<dbReference type="Gene3D" id="3.30.230.80">
    <property type="match status" value="1"/>
</dbReference>
<evidence type="ECO:0000256" key="5">
    <source>
        <dbReference type="SAM" id="MobiDB-lite"/>
    </source>
</evidence>
<dbReference type="SUPFAM" id="SSF110942">
    <property type="entry name" value="HSP90 C-terminal domain"/>
    <property type="match status" value="1"/>
</dbReference>
<feature type="compositionally biased region" description="Basic and acidic residues" evidence="5">
    <location>
        <begin position="433"/>
        <end position="458"/>
    </location>
</feature>
<dbReference type="GO" id="GO:0005524">
    <property type="term" value="F:ATP binding"/>
    <property type="evidence" value="ECO:0007669"/>
    <property type="project" value="UniProtKB-KW"/>
</dbReference>
<keyword evidence="4" id="KW-0143">Chaperone</keyword>
<dbReference type="EMBL" id="JANKHO010000101">
    <property type="protein sequence ID" value="KAJ3515340.1"/>
    <property type="molecule type" value="Genomic_DNA"/>
</dbReference>
<dbReference type="SUPFAM" id="SSF51045">
    <property type="entry name" value="WW domain"/>
    <property type="match status" value="2"/>
</dbReference>
<keyword evidence="3" id="KW-0067">ATP-binding</keyword>
<dbReference type="SUPFAM" id="SSF54211">
    <property type="entry name" value="Ribosomal protein S5 domain 2-like"/>
    <property type="match status" value="1"/>
</dbReference>
<dbReference type="PROSITE" id="PS50020">
    <property type="entry name" value="WW_DOMAIN_2"/>
    <property type="match status" value="1"/>
</dbReference>
<dbReference type="NCBIfam" id="NF003555">
    <property type="entry name" value="PRK05218.1"/>
    <property type="match status" value="1"/>
</dbReference>
<feature type="compositionally biased region" description="Acidic residues" evidence="5">
    <location>
        <begin position="152"/>
        <end position="170"/>
    </location>
</feature>
<keyword evidence="9" id="KW-1185">Reference proteome</keyword>
<keyword evidence="2" id="KW-0547">Nucleotide-binding</keyword>
<feature type="domain" description="FF" evidence="7">
    <location>
        <begin position="288"/>
        <end position="344"/>
    </location>
</feature>
<dbReference type="InterPro" id="IPR001404">
    <property type="entry name" value="Hsp90_fam"/>
</dbReference>
<protein>
    <recommendedName>
        <fullName evidence="10">HSP90-domain-containing protein</fullName>
    </recommendedName>
</protein>
<dbReference type="Pfam" id="PF00183">
    <property type="entry name" value="HSP90"/>
    <property type="match status" value="1"/>
</dbReference>
<dbReference type="InterPro" id="IPR036517">
    <property type="entry name" value="FF_domain_sf"/>
</dbReference>
<dbReference type="Gene3D" id="1.10.10.440">
    <property type="entry name" value="FF domain"/>
    <property type="match status" value="5"/>
</dbReference>
<dbReference type="InterPro" id="IPR036020">
    <property type="entry name" value="WW_dom_sf"/>
</dbReference>
<dbReference type="GO" id="GO:0051082">
    <property type="term" value="F:unfolded protein binding"/>
    <property type="evidence" value="ECO:0007669"/>
    <property type="project" value="InterPro"/>
</dbReference>
<dbReference type="Proteomes" id="UP001148786">
    <property type="component" value="Unassembled WGS sequence"/>
</dbReference>
<sequence length="1463" mass="166870">MSALPFSPPPISALPQGWSEHIGPTGVPYYYNAFTRESTYIRPAPPIPVPQYEQIKKEKPLLKAPIPGTDWLKVTTTEGNVFYSHKVRKESVWVVPEELKPVLEAFQAQERGRNEEDTFSEGKTTKDKAKRKADESVPLDEIVVNKKAKVEDDAEDDDEESDSDAEEEDWQREAAAQLAAEAEEERKRAEMEKGREAEQEAQRTRAAADIVIPERVDLSIEESKALFKTLLREKDINPLHPWDISLPKFISDPRYVLLPSVTARREAFDEYCKERARELRQSSVKKEKDADPKEEFERLLKEEVKSTRASWTDFKRAWKKDRRFYGWGRDDREREKRFREFLKDLGEQKRLAAQRAEADFFALLKENVVVTEGISWKEAKKGVYKDPRYDAVGSSSLREELFNTFVKGKATEVFQTPDSGKKESAGTQHHTKGAGDRQERRNKAVKEREEKIKAERQRVDASIEQSKIDINKEEGERSFVTLLTDAIREPQMTWEKVLPQLKTDPRFTDSPLPLNRQVHLFHEHIDRLRGKQIHNLHALFETHAPSLATNFNSLPLEALLSSSLVTRLDYNIDRLEDEFDKWQRGKTSEARVAFDQMLSENSFVEFWGRLGKIDTEKLDGGLKIEDDDIGEGEEEKVDMKALAKNVDIGDMEKVLMHDRRYIMFNHVPEQRERWLRRTLGSGDFLLGGLLDFELRADMRLFRSILLSLTVLASQVLAEDARTTDALKVKHNYQSDVSRLRKIVINSLYSHQEIFLRELISNANDALEKLRLTALTDKSVWDGSDPLNITIKSVKDEDGKGGRLIVSDTGIGMTPEELTTNLGTLAKSGTSDFLARAEGSTDTTATGNLIGAFGLGFYSSFLVADRVEVASLPPATAKNPNPQQHVFTSSADDSTFEVYPDPRGNTLGRGTEITLYLKPDASEFLEDATLSALVHKHSAFSSSFPIYLFERWTEEVPEEIEEDEAVVEDVTKEEETKEPPPPPKMVNVTKEQWSHLNKQPPLWARDPKNVTKEEYDLFYTTFFKDFQRPLAWHHFSGDAGSGSAFKALLFFPSKLPEEYWQKPLEYKSKDVKLMVKRVFITSDLGDQALPQWASWVKVVIDAEDLPLNVSRETLQSNRFMRQLRQLIIKRMIQLFTKISEGNDKAQFHKMHETYGSILKLGAVEDEKNREKLAGLARFTSNQRNETSFDQARQKQIFYLAEIGKKPEDLAQSVFIEKLHARGYEVLLLTEPLDEILVGHLRQWKGMPFQDAAKAGLKFGDEDIDPEEEKEQQKMLEEKFQPLIEYLKKEAGDAVRDVVLSNRLVKSPCAIVAETGGYTANVAKMMAASNAKGNRGGILHDYAMKAKLLEINPRSPLIEGLLRRVKDLAADENESDLESEEELQEVTSILIDVHWFAQDLRFQITTKAATTDETVKPAPPAVKDLPEDERDETPEPEEPTGPGIILPDHMKDKASDPFNHDILYT</sequence>
<dbReference type="InterPro" id="IPR036890">
    <property type="entry name" value="HATPase_C_sf"/>
</dbReference>
<dbReference type="CDD" id="cd00201">
    <property type="entry name" value="WW"/>
    <property type="match status" value="1"/>
</dbReference>
<proteinExistence type="inferred from homology"/>
<dbReference type="OrthoDB" id="28737at2759"/>
<dbReference type="Pfam" id="PF13589">
    <property type="entry name" value="HATPase_c_3"/>
    <property type="match status" value="1"/>
</dbReference>
<dbReference type="GO" id="GO:0016887">
    <property type="term" value="F:ATP hydrolysis activity"/>
    <property type="evidence" value="ECO:0007669"/>
    <property type="project" value="InterPro"/>
</dbReference>
<name>A0A9W8MZB8_9AGAR</name>
<dbReference type="SUPFAM" id="SSF81698">
    <property type="entry name" value="FF domain"/>
    <property type="match status" value="4"/>
</dbReference>
<dbReference type="SMART" id="SM00456">
    <property type="entry name" value="WW"/>
    <property type="match status" value="2"/>
</dbReference>
<dbReference type="Pfam" id="PF01846">
    <property type="entry name" value="FF"/>
    <property type="match status" value="3"/>
</dbReference>
<feature type="region of interest" description="Disordered" evidence="5">
    <location>
        <begin position="873"/>
        <end position="894"/>
    </location>
</feature>
<feature type="region of interest" description="Disordered" evidence="5">
    <location>
        <begin position="1409"/>
        <end position="1463"/>
    </location>
</feature>
<feature type="compositionally biased region" description="Acidic residues" evidence="5">
    <location>
        <begin position="1424"/>
        <end position="1436"/>
    </location>
</feature>
<dbReference type="FunFam" id="3.30.565.10:FF:000005">
    <property type="entry name" value="Heat shock protein 90"/>
    <property type="match status" value="1"/>
</dbReference>
<dbReference type="InterPro" id="IPR020575">
    <property type="entry name" value="Hsp90_N"/>
</dbReference>
<dbReference type="Gene3D" id="3.30.565.10">
    <property type="entry name" value="Histidine kinase-like ATPase, C-terminal domain"/>
    <property type="match status" value="1"/>
</dbReference>
<reference evidence="8" key="1">
    <citation type="submission" date="2022-07" db="EMBL/GenBank/DDBJ databases">
        <title>Genome Sequence of Agrocybe chaxingu.</title>
        <authorList>
            <person name="Buettner E."/>
        </authorList>
    </citation>
    <scope>NUCLEOTIDE SEQUENCE</scope>
    <source>
        <strain evidence="8">MP-N11</strain>
    </source>
</reference>
<feature type="domain" description="WW" evidence="6">
    <location>
        <begin position="12"/>
        <end position="45"/>
    </location>
</feature>
<dbReference type="CDD" id="cd16927">
    <property type="entry name" value="HATPase_Hsp90-like"/>
    <property type="match status" value="1"/>
</dbReference>
<dbReference type="PROSITE" id="PS01159">
    <property type="entry name" value="WW_DOMAIN_1"/>
    <property type="match status" value="1"/>
</dbReference>
<feature type="region of interest" description="Disordered" evidence="5">
    <location>
        <begin position="106"/>
        <end position="204"/>
    </location>
</feature>
<gene>
    <name evidence="8" type="ORF">NLJ89_g1821</name>
</gene>
<evidence type="ECO:0000313" key="8">
    <source>
        <dbReference type="EMBL" id="KAJ3515340.1"/>
    </source>
</evidence>
<dbReference type="Pfam" id="PF00397">
    <property type="entry name" value="WW"/>
    <property type="match status" value="1"/>
</dbReference>
<dbReference type="GO" id="GO:0140662">
    <property type="term" value="F:ATP-dependent protein folding chaperone"/>
    <property type="evidence" value="ECO:0007669"/>
    <property type="project" value="InterPro"/>
</dbReference>
<dbReference type="PRINTS" id="PR00775">
    <property type="entry name" value="HEATSHOCK90"/>
</dbReference>
<evidence type="ECO:0008006" key="10">
    <source>
        <dbReference type="Google" id="ProtNLM"/>
    </source>
</evidence>
<evidence type="ECO:0000256" key="3">
    <source>
        <dbReference type="ARBA" id="ARBA00022840"/>
    </source>
</evidence>
<dbReference type="Gene3D" id="3.40.50.11260">
    <property type="match status" value="1"/>
</dbReference>
<feature type="domain" description="FF" evidence="7">
    <location>
        <begin position="350"/>
        <end position="408"/>
    </location>
</feature>
<organism evidence="8 9">
    <name type="scientific">Agrocybe chaxingu</name>
    <dbReference type="NCBI Taxonomy" id="84603"/>
    <lineage>
        <taxon>Eukaryota</taxon>
        <taxon>Fungi</taxon>
        <taxon>Dikarya</taxon>
        <taxon>Basidiomycota</taxon>
        <taxon>Agaricomycotina</taxon>
        <taxon>Agaricomycetes</taxon>
        <taxon>Agaricomycetidae</taxon>
        <taxon>Agaricales</taxon>
        <taxon>Agaricineae</taxon>
        <taxon>Strophariaceae</taxon>
        <taxon>Agrocybe</taxon>
    </lineage>
</organism>
<dbReference type="InterPro" id="IPR037196">
    <property type="entry name" value="HSP90_C"/>
</dbReference>